<dbReference type="SUPFAM" id="SSF56784">
    <property type="entry name" value="HAD-like"/>
    <property type="match status" value="1"/>
</dbReference>
<name>A0A0C1H0Q2_9BACT</name>
<keyword evidence="3" id="KW-0460">Magnesium</keyword>
<dbReference type="PANTHER" id="PTHR43344:SF13">
    <property type="entry name" value="PHOSPHATASE RV3661-RELATED"/>
    <property type="match status" value="1"/>
</dbReference>
<proteinExistence type="predicted"/>
<evidence type="ECO:0000256" key="1">
    <source>
        <dbReference type="ARBA" id="ARBA00022723"/>
    </source>
</evidence>
<organism evidence="4 5">
    <name type="scientific">Candidatus Protochlamydia amoebophila</name>
    <dbReference type="NCBI Taxonomy" id="362787"/>
    <lineage>
        <taxon>Bacteria</taxon>
        <taxon>Pseudomonadati</taxon>
        <taxon>Chlamydiota</taxon>
        <taxon>Chlamydiia</taxon>
        <taxon>Parachlamydiales</taxon>
        <taxon>Parachlamydiaceae</taxon>
        <taxon>Candidatus Protochlamydia</taxon>
    </lineage>
</organism>
<dbReference type="InterPro" id="IPR023214">
    <property type="entry name" value="HAD_sf"/>
</dbReference>
<dbReference type="RefSeq" id="WP_079979329.1">
    <property type="nucleotide sequence ID" value="NZ_JSAN01000096.1"/>
</dbReference>
<comment type="caution">
    <text evidence="4">The sequence shown here is derived from an EMBL/GenBank/DDBJ whole genome shotgun (WGS) entry which is preliminary data.</text>
</comment>
<dbReference type="Proteomes" id="UP000031465">
    <property type="component" value="Unassembled WGS sequence"/>
</dbReference>
<dbReference type="PANTHER" id="PTHR43344">
    <property type="entry name" value="PHOSPHOSERINE PHOSPHATASE"/>
    <property type="match status" value="1"/>
</dbReference>
<evidence type="ECO:0008006" key="6">
    <source>
        <dbReference type="Google" id="ProtNLM"/>
    </source>
</evidence>
<evidence type="ECO:0000313" key="5">
    <source>
        <dbReference type="Proteomes" id="UP000031465"/>
    </source>
</evidence>
<dbReference type="AlphaFoldDB" id="A0A0C1H0Q2"/>
<dbReference type="InterPro" id="IPR036412">
    <property type="entry name" value="HAD-like_sf"/>
</dbReference>
<dbReference type="GO" id="GO:0046872">
    <property type="term" value="F:metal ion binding"/>
    <property type="evidence" value="ECO:0007669"/>
    <property type="project" value="UniProtKB-KW"/>
</dbReference>
<keyword evidence="1" id="KW-0479">Metal-binding</keyword>
<dbReference type="Pfam" id="PF12710">
    <property type="entry name" value="HAD"/>
    <property type="match status" value="1"/>
</dbReference>
<dbReference type="InterPro" id="IPR050582">
    <property type="entry name" value="HAD-like_SerB"/>
</dbReference>
<keyword evidence="2" id="KW-0378">Hydrolase</keyword>
<evidence type="ECO:0000313" key="4">
    <source>
        <dbReference type="EMBL" id="KIC71334.1"/>
    </source>
</evidence>
<gene>
    <name evidence="4" type="ORF">DB44_DX00070</name>
</gene>
<dbReference type="PATRIC" id="fig|362787.3.peg.1520"/>
<evidence type="ECO:0000256" key="3">
    <source>
        <dbReference type="ARBA" id="ARBA00022842"/>
    </source>
</evidence>
<dbReference type="GO" id="GO:0016787">
    <property type="term" value="F:hydrolase activity"/>
    <property type="evidence" value="ECO:0007669"/>
    <property type="project" value="UniProtKB-KW"/>
</dbReference>
<dbReference type="Gene3D" id="1.20.1440.100">
    <property type="entry name" value="SG protein - dephosphorylation function"/>
    <property type="match status" value="1"/>
</dbReference>
<evidence type="ECO:0000256" key="2">
    <source>
        <dbReference type="ARBA" id="ARBA00022801"/>
    </source>
</evidence>
<dbReference type="Gene3D" id="3.40.50.1000">
    <property type="entry name" value="HAD superfamily/HAD-like"/>
    <property type="match status" value="1"/>
</dbReference>
<sequence length="213" mass="24864">MKLCVFDLDHTLLTVNSSYRFGTYLYQQKFISFFTLSHCLFYYARHKFLGMSMQKLHEKIFQKLFKGLYLKELQKHVKNFLDLELIKLFYEPALQRLQEAKQRGDYTLILSASPDFLVQPIAEKLDVKNWRASVYAPDQEGKLEYLSSILDGLNKANYVVSLINQMQIDYTAITAYSDSYLDLPILELSGKAVGVVPDSYLRKICQERGWEIL</sequence>
<dbReference type="NCBIfam" id="TIGR01488">
    <property type="entry name" value="HAD-SF-IB"/>
    <property type="match status" value="1"/>
</dbReference>
<accession>A0A0C1H0Q2</accession>
<dbReference type="EMBL" id="JSAN01000096">
    <property type="protein sequence ID" value="KIC71334.1"/>
    <property type="molecule type" value="Genomic_DNA"/>
</dbReference>
<reference evidence="4 5" key="1">
    <citation type="journal article" date="2014" name="Mol. Biol. Evol.">
        <title>Massive expansion of Ubiquitination-related gene families within the Chlamydiae.</title>
        <authorList>
            <person name="Domman D."/>
            <person name="Collingro A."/>
            <person name="Lagkouvardos I."/>
            <person name="Gehre L."/>
            <person name="Weinmaier T."/>
            <person name="Rattei T."/>
            <person name="Subtil A."/>
            <person name="Horn M."/>
        </authorList>
    </citation>
    <scope>NUCLEOTIDE SEQUENCE [LARGE SCALE GENOMIC DNA]</scope>
    <source>
        <strain evidence="4 5">EI2</strain>
    </source>
</reference>
<protein>
    <recommendedName>
        <fullName evidence="6">Phosphoserine phosphatase</fullName>
    </recommendedName>
</protein>